<keyword evidence="2" id="KW-1185">Reference proteome</keyword>
<reference evidence="1 2" key="1">
    <citation type="submission" date="2022-04" db="EMBL/GenBank/DDBJ databases">
        <title>Positive selection, recombination, and allopatry shape intraspecific diversity of widespread and dominant cyanobacteria.</title>
        <authorList>
            <person name="Wei J."/>
            <person name="Shu W."/>
            <person name="Hu C."/>
        </authorList>
    </citation>
    <scope>NUCLEOTIDE SEQUENCE [LARGE SCALE GENOMIC DNA]</scope>
    <source>
        <strain evidence="1 2">GB2-A5</strain>
    </source>
</reference>
<evidence type="ECO:0000313" key="1">
    <source>
        <dbReference type="EMBL" id="MEP0866518.1"/>
    </source>
</evidence>
<comment type="caution">
    <text evidence="1">The sequence shown here is derived from an EMBL/GenBank/DDBJ whole genome shotgun (WGS) entry which is preliminary data.</text>
</comment>
<name>A0ABV0JST2_9CYAN</name>
<evidence type="ECO:0000313" key="2">
    <source>
        <dbReference type="Proteomes" id="UP001442494"/>
    </source>
</evidence>
<protein>
    <submittedName>
        <fullName evidence="1">Uncharacterized protein</fullName>
    </submittedName>
</protein>
<dbReference type="Proteomes" id="UP001442494">
    <property type="component" value="Unassembled WGS sequence"/>
</dbReference>
<gene>
    <name evidence="1" type="ORF">NDI37_18845</name>
</gene>
<accession>A0ABV0JST2</accession>
<organism evidence="1 2">
    <name type="scientific">Funiculus sociatus GB2-A5</name>
    <dbReference type="NCBI Taxonomy" id="2933946"/>
    <lineage>
        <taxon>Bacteria</taxon>
        <taxon>Bacillati</taxon>
        <taxon>Cyanobacteriota</taxon>
        <taxon>Cyanophyceae</taxon>
        <taxon>Coleofasciculales</taxon>
        <taxon>Coleofasciculaceae</taxon>
        <taxon>Funiculus</taxon>
    </lineage>
</organism>
<proteinExistence type="predicted"/>
<dbReference type="EMBL" id="JAMPKK010000045">
    <property type="protein sequence ID" value="MEP0866518.1"/>
    <property type="molecule type" value="Genomic_DNA"/>
</dbReference>
<sequence>MLISCSKAVVIYLPLGDRILKTYYLPIPEIESDHVLASRCTDESLFALLLAPRAGCANRGGKPLPKLVL</sequence>